<reference evidence="1" key="1">
    <citation type="submission" date="2023-05" db="EMBL/GenBank/DDBJ databases">
        <title>Nepenthes gracilis genome sequencing.</title>
        <authorList>
            <person name="Fukushima K."/>
        </authorList>
    </citation>
    <scope>NUCLEOTIDE SEQUENCE</scope>
    <source>
        <strain evidence="1">SING2019-196</strain>
    </source>
</reference>
<gene>
    <name evidence="1" type="ORF">Nepgr_018008</name>
</gene>
<dbReference type="AlphaFoldDB" id="A0AAD3XSP7"/>
<dbReference type="Proteomes" id="UP001279734">
    <property type="component" value="Unassembled WGS sequence"/>
</dbReference>
<protein>
    <submittedName>
        <fullName evidence="1">Uncharacterized protein</fullName>
    </submittedName>
</protein>
<accession>A0AAD3XSP7</accession>
<proteinExistence type="predicted"/>
<dbReference type="EMBL" id="BSYO01000016">
    <property type="protein sequence ID" value="GMH16167.1"/>
    <property type="molecule type" value="Genomic_DNA"/>
</dbReference>
<name>A0AAD3XSP7_NEPGR</name>
<comment type="caution">
    <text evidence="1">The sequence shown here is derived from an EMBL/GenBank/DDBJ whole genome shotgun (WGS) entry which is preliminary data.</text>
</comment>
<sequence>MLMENLVDMMLYAASVRFLMLILVGPGLVLKLCCVGAATVWGGCSDYELIWFPAGVWGSYSWVGGCAAGAGLLACFNCPYEAVTSCCSGCSCCLTLQLACSVLIHIVDADGWALDILLLPFCAAELLPFGESTVTLMQIALVLWSLGAKLADVIFADAIVKFPCCGLVADSLGFYAAFHFS</sequence>
<evidence type="ECO:0000313" key="2">
    <source>
        <dbReference type="Proteomes" id="UP001279734"/>
    </source>
</evidence>
<keyword evidence="2" id="KW-1185">Reference proteome</keyword>
<organism evidence="1 2">
    <name type="scientific">Nepenthes gracilis</name>
    <name type="common">Slender pitcher plant</name>
    <dbReference type="NCBI Taxonomy" id="150966"/>
    <lineage>
        <taxon>Eukaryota</taxon>
        <taxon>Viridiplantae</taxon>
        <taxon>Streptophyta</taxon>
        <taxon>Embryophyta</taxon>
        <taxon>Tracheophyta</taxon>
        <taxon>Spermatophyta</taxon>
        <taxon>Magnoliopsida</taxon>
        <taxon>eudicotyledons</taxon>
        <taxon>Gunneridae</taxon>
        <taxon>Pentapetalae</taxon>
        <taxon>Caryophyllales</taxon>
        <taxon>Nepenthaceae</taxon>
        <taxon>Nepenthes</taxon>
    </lineage>
</organism>
<evidence type="ECO:0000313" key="1">
    <source>
        <dbReference type="EMBL" id="GMH16167.1"/>
    </source>
</evidence>